<organism evidence="2 3">
    <name type="scientific">Sinanodonta woodiana</name>
    <name type="common">Chinese pond mussel</name>
    <name type="synonym">Anodonta woodiana</name>
    <dbReference type="NCBI Taxonomy" id="1069815"/>
    <lineage>
        <taxon>Eukaryota</taxon>
        <taxon>Metazoa</taxon>
        <taxon>Spiralia</taxon>
        <taxon>Lophotrochozoa</taxon>
        <taxon>Mollusca</taxon>
        <taxon>Bivalvia</taxon>
        <taxon>Autobranchia</taxon>
        <taxon>Heteroconchia</taxon>
        <taxon>Palaeoheterodonta</taxon>
        <taxon>Unionida</taxon>
        <taxon>Unionoidea</taxon>
        <taxon>Unionidae</taxon>
        <taxon>Unioninae</taxon>
        <taxon>Sinanodonta</taxon>
    </lineage>
</organism>
<accession>A0ABD3UZS2</accession>
<keyword evidence="3" id="KW-1185">Reference proteome</keyword>
<gene>
    <name evidence="2" type="ORF">ACJMK2_017290</name>
</gene>
<evidence type="ECO:0000313" key="2">
    <source>
        <dbReference type="EMBL" id="KAL3853777.1"/>
    </source>
</evidence>
<proteinExistence type="predicted"/>
<protein>
    <submittedName>
        <fullName evidence="2">Uncharacterized protein</fullName>
    </submittedName>
</protein>
<evidence type="ECO:0000313" key="3">
    <source>
        <dbReference type="Proteomes" id="UP001634394"/>
    </source>
</evidence>
<comment type="caution">
    <text evidence="2">The sequence shown here is derived from an EMBL/GenBank/DDBJ whole genome shotgun (WGS) entry which is preliminary data.</text>
</comment>
<dbReference type="Proteomes" id="UP001634394">
    <property type="component" value="Unassembled WGS sequence"/>
</dbReference>
<evidence type="ECO:0000256" key="1">
    <source>
        <dbReference type="SAM" id="MobiDB-lite"/>
    </source>
</evidence>
<dbReference type="EMBL" id="JBJQND010000015">
    <property type="protein sequence ID" value="KAL3853777.1"/>
    <property type="molecule type" value="Genomic_DNA"/>
</dbReference>
<reference evidence="2 3" key="1">
    <citation type="submission" date="2024-11" db="EMBL/GenBank/DDBJ databases">
        <title>Chromosome-level genome assembly of the freshwater bivalve Anodonta woodiana.</title>
        <authorList>
            <person name="Chen X."/>
        </authorList>
    </citation>
    <scope>NUCLEOTIDE SEQUENCE [LARGE SCALE GENOMIC DNA]</scope>
    <source>
        <strain evidence="2">MN2024</strain>
        <tissue evidence="2">Gills</tissue>
    </source>
</reference>
<dbReference type="AlphaFoldDB" id="A0ABD3UZS2"/>
<feature type="compositionally biased region" description="Basic and acidic residues" evidence="1">
    <location>
        <begin position="126"/>
        <end position="138"/>
    </location>
</feature>
<feature type="compositionally biased region" description="Basic residues" evidence="1">
    <location>
        <begin position="90"/>
        <end position="110"/>
    </location>
</feature>
<sequence length="177" mass="20726">MESIHFQEFYESDSSDVVNTSTFAINSEYFMYDFQERDLDYNWIPLYYSFVEPWDYEPHLKLDNLKSVTNDTTSVNTDENESGSKDGVVRKHKKTRRGHAAGKRKRRGEKRRNVNSEVTDQPNAKGAREEQDTNVRETEEQDSMAVVMDGLDLFRQPEAPEEEVPTCWSWEKRGRGL</sequence>
<feature type="region of interest" description="Disordered" evidence="1">
    <location>
        <begin position="73"/>
        <end position="177"/>
    </location>
</feature>
<name>A0ABD3UZS2_SINWO</name>